<keyword evidence="1" id="KW-0067">ATP-binding</keyword>
<gene>
    <name evidence="5" type="ORF">JCGZ_09699</name>
</gene>
<organism evidence="5 6">
    <name type="scientific">Jatropha curcas</name>
    <name type="common">Barbados nut</name>
    <dbReference type="NCBI Taxonomy" id="180498"/>
    <lineage>
        <taxon>Eukaryota</taxon>
        <taxon>Viridiplantae</taxon>
        <taxon>Streptophyta</taxon>
        <taxon>Embryophyta</taxon>
        <taxon>Tracheophyta</taxon>
        <taxon>Spermatophyta</taxon>
        <taxon>Magnoliopsida</taxon>
        <taxon>eudicotyledons</taxon>
        <taxon>Gunneridae</taxon>
        <taxon>Pentapetalae</taxon>
        <taxon>rosids</taxon>
        <taxon>fabids</taxon>
        <taxon>Malpighiales</taxon>
        <taxon>Euphorbiaceae</taxon>
        <taxon>Crotonoideae</taxon>
        <taxon>Jatropheae</taxon>
        <taxon>Jatropha</taxon>
    </lineage>
</organism>
<dbReference type="InterPro" id="IPR003960">
    <property type="entry name" value="ATPase_AAA_CS"/>
</dbReference>
<dbReference type="Pfam" id="PF25568">
    <property type="entry name" value="AAA_lid_At3g28540"/>
    <property type="match status" value="1"/>
</dbReference>
<accession>A0A067LL36</accession>
<feature type="region of interest" description="Disordered" evidence="2">
    <location>
        <begin position="138"/>
        <end position="175"/>
    </location>
</feature>
<dbReference type="InterPro" id="IPR027417">
    <property type="entry name" value="P-loop_NTPase"/>
</dbReference>
<dbReference type="Proteomes" id="UP000027138">
    <property type="component" value="Unassembled WGS sequence"/>
</dbReference>
<dbReference type="InterPro" id="IPR050747">
    <property type="entry name" value="Mitochondrial_chaperone_BCS1"/>
</dbReference>
<dbReference type="GO" id="GO:0016887">
    <property type="term" value="F:ATP hydrolysis activity"/>
    <property type="evidence" value="ECO:0007669"/>
    <property type="project" value="InterPro"/>
</dbReference>
<reference evidence="5 6" key="1">
    <citation type="journal article" date="2014" name="PLoS ONE">
        <title>Global Analysis of Gene Expression Profiles in Physic Nut (Jatropha curcas L.) Seedlings Exposed to Salt Stress.</title>
        <authorList>
            <person name="Zhang L."/>
            <person name="Zhang C."/>
            <person name="Wu P."/>
            <person name="Chen Y."/>
            <person name="Li M."/>
            <person name="Jiang H."/>
            <person name="Wu G."/>
        </authorList>
    </citation>
    <scope>NUCLEOTIDE SEQUENCE [LARGE SCALE GENOMIC DNA]</scope>
    <source>
        <strain evidence="6">cv. GZQX0401</strain>
        <tissue evidence="5">Young leaves</tissue>
    </source>
</reference>
<keyword evidence="1" id="KW-0547">Nucleotide-binding</keyword>
<feature type="domain" description="ATPase AAA-type core" evidence="3">
    <location>
        <begin position="12"/>
        <end position="66"/>
    </location>
</feature>
<dbReference type="Gene3D" id="3.40.50.300">
    <property type="entry name" value="P-loop containing nucleotide triphosphate hydrolases"/>
    <property type="match status" value="1"/>
</dbReference>
<dbReference type="Gene3D" id="6.10.280.40">
    <property type="match status" value="1"/>
</dbReference>
<dbReference type="Pfam" id="PF00004">
    <property type="entry name" value="AAA"/>
    <property type="match status" value="1"/>
</dbReference>
<evidence type="ECO:0000256" key="1">
    <source>
        <dbReference type="RuleBase" id="RU003651"/>
    </source>
</evidence>
<keyword evidence="6" id="KW-1185">Reference proteome</keyword>
<proteinExistence type="inferred from homology"/>
<feature type="domain" description="AAA+ ATPase At3g28540-like C-terminal" evidence="4">
    <location>
        <begin position="68"/>
        <end position="141"/>
    </location>
</feature>
<sequence length="175" mass="19992">MMKKTIRFLKRETSSKVTLSGLLNVIDGIWSACGGERIIVFTTNYVEKLDPALIRRGRMDKHIEMSYCCFEAFKVLAKNYLDVDSHELFAKIENLMKEIKMAPAEVAENLMPKSVDEDEETCLKNFIASLEEAKLKAEQEAKLKAEQEEKEREKDSDVVLVKEPKENGVTENGKE</sequence>
<name>A0A067LL36_JATCU</name>
<dbReference type="PANTHER" id="PTHR23070">
    <property type="entry name" value="BCS1 AAA-TYPE ATPASE"/>
    <property type="match status" value="1"/>
</dbReference>
<evidence type="ECO:0000313" key="6">
    <source>
        <dbReference type="Proteomes" id="UP000027138"/>
    </source>
</evidence>
<dbReference type="GO" id="GO:0005524">
    <property type="term" value="F:ATP binding"/>
    <property type="evidence" value="ECO:0007669"/>
    <property type="project" value="UniProtKB-KW"/>
</dbReference>
<evidence type="ECO:0000256" key="2">
    <source>
        <dbReference type="SAM" id="MobiDB-lite"/>
    </source>
</evidence>
<dbReference type="AlphaFoldDB" id="A0A067LL36"/>
<dbReference type="PROSITE" id="PS00674">
    <property type="entry name" value="AAA"/>
    <property type="match status" value="1"/>
</dbReference>
<dbReference type="SUPFAM" id="SSF52540">
    <property type="entry name" value="P-loop containing nucleoside triphosphate hydrolases"/>
    <property type="match status" value="1"/>
</dbReference>
<evidence type="ECO:0000259" key="3">
    <source>
        <dbReference type="Pfam" id="PF00004"/>
    </source>
</evidence>
<comment type="similarity">
    <text evidence="1">Belongs to the AAA ATPase family.</text>
</comment>
<dbReference type="InterPro" id="IPR058017">
    <property type="entry name" value="At3g28540-like_C"/>
</dbReference>
<evidence type="ECO:0000259" key="4">
    <source>
        <dbReference type="Pfam" id="PF25568"/>
    </source>
</evidence>
<dbReference type="InterPro" id="IPR003959">
    <property type="entry name" value="ATPase_AAA_core"/>
</dbReference>
<dbReference type="EMBL" id="KK914232">
    <property type="protein sequence ID" value="KDP45450.1"/>
    <property type="molecule type" value="Genomic_DNA"/>
</dbReference>
<protein>
    <submittedName>
        <fullName evidence="5">Uncharacterized protein</fullName>
    </submittedName>
</protein>
<dbReference type="OrthoDB" id="10251412at2759"/>
<evidence type="ECO:0000313" key="5">
    <source>
        <dbReference type="EMBL" id="KDP45450.1"/>
    </source>
</evidence>
<dbReference type="STRING" id="180498.A0A067LL36"/>